<accession>A0ACA9TXL1</accession>
<organism evidence="1 2">
    <name type="scientific">Clonostachys rosea f. rosea IK726</name>
    <dbReference type="NCBI Taxonomy" id="1349383"/>
    <lineage>
        <taxon>Eukaryota</taxon>
        <taxon>Fungi</taxon>
        <taxon>Dikarya</taxon>
        <taxon>Ascomycota</taxon>
        <taxon>Pezizomycotina</taxon>
        <taxon>Sordariomycetes</taxon>
        <taxon>Hypocreomycetidae</taxon>
        <taxon>Hypocreales</taxon>
        <taxon>Bionectriaceae</taxon>
        <taxon>Clonostachys</taxon>
    </lineage>
</organism>
<reference evidence="1" key="1">
    <citation type="submission" date="2020-04" db="EMBL/GenBank/DDBJ databases">
        <authorList>
            <person name="Broberg M."/>
        </authorList>
    </citation>
    <scope>NUCLEOTIDE SEQUENCE</scope>
</reference>
<proteinExistence type="predicted"/>
<dbReference type="EMBL" id="CADEHS020000009">
    <property type="protein sequence ID" value="CAG9945716.1"/>
    <property type="molecule type" value="Genomic_DNA"/>
</dbReference>
<evidence type="ECO:0000313" key="1">
    <source>
        <dbReference type="EMBL" id="CAG9945716.1"/>
    </source>
</evidence>
<comment type="caution">
    <text evidence="1">The sequence shown here is derived from an EMBL/GenBank/DDBJ whole genome shotgun (WGS) entry which is preliminary data.</text>
</comment>
<sequence>MSPQFDTCDRQRRFEFLVPERAMSYPPLLNAIYAVSARHLCRLPRYRTKEGIVYRGQVLHGLTPGTAVEYMLRCMPALRAFHDTFDEDTRILTLTTAVILRQFEEMEHDNEAEEEQGAAGAEAYTAPSPRTGRVNFLSIINSALRGSQPRVSFLKSELLNACYWIALRQEVYDALLKGYPPEMDQNPQSYGNVSPADRMIMHASHVARWMFEGKSQEGWLSLKDQERTLEEEVATQFKPLMWLPPDREKGEVFPTIWFRSVAAITAMQHMMLARMILIAESPFLAHATDPRLAFREAEGQVRGIVLDICGTSLQEEKTPPVVVNAALAIHLYGHYFIDWYERKALKGVIDRFSDARAWPVPKQLQDYQLSP</sequence>
<evidence type="ECO:0000313" key="2">
    <source>
        <dbReference type="Proteomes" id="UP000836387"/>
    </source>
</evidence>
<gene>
    <name evidence="1" type="ORF">CRV2_00012456</name>
</gene>
<keyword evidence="2" id="KW-1185">Reference proteome</keyword>
<name>A0ACA9TXL1_BIOOC</name>
<dbReference type="Proteomes" id="UP000836387">
    <property type="component" value="Unassembled WGS sequence"/>
</dbReference>
<reference evidence="1" key="2">
    <citation type="submission" date="2021-10" db="EMBL/GenBank/DDBJ databases">
        <authorList>
            <person name="Piombo E."/>
        </authorList>
    </citation>
    <scope>NUCLEOTIDE SEQUENCE</scope>
</reference>
<protein>
    <submittedName>
        <fullName evidence="1">Uncharacterized protein</fullName>
    </submittedName>
</protein>